<evidence type="ECO:0000259" key="1">
    <source>
        <dbReference type="Pfam" id="PF10099"/>
    </source>
</evidence>
<dbReference type="AlphaFoldDB" id="A0A125U021"/>
<dbReference type="InterPro" id="IPR051474">
    <property type="entry name" value="Anti-sigma-K/W_factor"/>
</dbReference>
<comment type="caution">
    <text evidence="2">The sequence shown here is derived from an EMBL/GenBank/DDBJ whole genome shotgun (WGS) entry which is preliminary data.</text>
</comment>
<keyword evidence="3" id="KW-1185">Reference proteome</keyword>
<proteinExistence type="predicted"/>
<evidence type="ECO:0000313" key="2">
    <source>
        <dbReference type="EMBL" id="KWS02286.1"/>
    </source>
</evidence>
<organism evidence="2 3">
    <name type="scientific">Lysobacter capsici AZ78</name>
    <dbReference type="NCBI Taxonomy" id="1444315"/>
    <lineage>
        <taxon>Bacteria</taxon>
        <taxon>Pseudomonadati</taxon>
        <taxon>Pseudomonadota</taxon>
        <taxon>Gammaproteobacteria</taxon>
        <taxon>Lysobacterales</taxon>
        <taxon>Lysobacteraceae</taxon>
        <taxon>Lysobacter</taxon>
    </lineage>
</organism>
<sequence>MTIREHDIDGEPPSADVHAGEYVLGVLNLRERRLAEVRIETEPAFARLVADWERRLAALLAEIDPVAVPAHLWPRLRTRLGWSPVDGAAPRGLLNSVGFWRAAAALAAALAVVALFVGRGPAPVQPPVIVQQPPVQQPDEAGLTRPVTRLARDDGSTGWLATVDRGHGKVLMVPVPGPADAQGRIAELWIIPSGEAPRSLGVVSTQVAHSVAVPSELIAKLVAGATLAITLEPSSGVPHAAPTGPIVAKGGISL</sequence>
<reference evidence="2 3" key="1">
    <citation type="journal article" date="2014" name="Genome Announc.">
        <title>Draft Genome Sequence of Lysobacter capsici AZ78, a Bacterium Antagonistic to Plant-Pathogenic Oomycetes.</title>
        <authorList>
            <person name="Puopolo G."/>
            <person name="Sonego P."/>
            <person name="Engelen K."/>
            <person name="Pertot I."/>
        </authorList>
    </citation>
    <scope>NUCLEOTIDE SEQUENCE [LARGE SCALE GENOMIC DNA]</scope>
    <source>
        <strain evidence="2 3">AZ78</strain>
    </source>
</reference>
<evidence type="ECO:0000313" key="3">
    <source>
        <dbReference type="Proteomes" id="UP000023435"/>
    </source>
</evidence>
<dbReference type="RefSeq" id="WP_036112297.1">
    <property type="nucleotide sequence ID" value="NZ_JAJA02000002.1"/>
</dbReference>
<dbReference type="GO" id="GO:0016989">
    <property type="term" value="F:sigma factor antagonist activity"/>
    <property type="evidence" value="ECO:0007669"/>
    <property type="project" value="TreeGrafter"/>
</dbReference>
<dbReference type="InterPro" id="IPR018764">
    <property type="entry name" value="RskA_C"/>
</dbReference>
<accession>A0A125U021</accession>
<protein>
    <recommendedName>
        <fullName evidence="1">Anti-sigma K factor RskA C-terminal domain-containing protein</fullName>
    </recommendedName>
</protein>
<name>A0A125U021_9GAMM</name>
<dbReference type="PANTHER" id="PTHR37461">
    <property type="entry name" value="ANTI-SIGMA-K FACTOR RSKA"/>
    <property type="match status" value="1"/>
</dbReference>
<dbReference type="GO" id="GO:0005886">
    <property type="term" value="C:plasma membrane"/>
    <property type="evidence" value="ECO:0007669"/>
    <property type="project" value="InterPro"/>
</dbReference>
<dbReference type="EMBL" id="JAJA02000002">
    <property type="protein sequence ID" value="KWS02286.1"/>
    <property type="molecule type" value="Genomic_DNA"/>
</dbReference>
<dbReference type="GO" id="GO:0006417">
    <property type="term" value="P:regulation of translation"/>
    <property type="evidence" value="ECO:0007669"/>
    <property type="project" value="TreeGrafter"/>
</dbReference>
<dbReference type="Pfam" id="PF10099">
    <property type="entry name" value="RskA_C"/>
    <property type="match status" value="1"/>
</dbReference>
<gene>
    <name evidence="2" type="ORF">AZ78_4953</name>
</gene>
<dbReference type="OrthoDB" id="5298046at2"/>
<dbReference type="PANTHER" id="PTHR37461:SF1">
    <property type="entry name" value="ANTI-SIGMA-K FACTOR RSKA"/>
    <property type="match status" value="1"/>
</dbReference>
<dbReference type="Proteomes" id="UP000023435">
    <property type="component" value="Unassembled WGS sequence"/>
</dbReference>
<feature type="domain" description="Anti-sigma K factor RskA C-terminal" evidence="1">
    <location>
        <begin position="105"/>
        <end position="246"/>
    </location>
</feature>